<gene>
    <name evidence="2" type="ORF">GCM10010178_74230</name>
</gene>
<dbReference type="EMBL" id="BMRE01000050">
    <property type="protein sequence ID" value="GGU71761.1"/>
    <property type="molecule type" value="Genomic_DNA"/>
</dbReference>
<evidence type="ECO:0000313" key="3">
    <source>
        <dbReference type="Proteomes" id="UP000649573"/>
    </source>
</evidence>
<organism evidence="2 3">
    <name type="scientific">Lentzea flava</name>
    <dbReference type="NCBI Taxonomy" id="103732"/>
    <lineage>
        <taxon>Bacteria</taxon>
        <taxon>Bacillati</taxon>
        <taxon>Actinomycetota</taxon>
        <taxon>Actinomycetes</taxon>
        <taxon>Pseudonocardiales</taxon>
        <taxon>Pseudonocardiaceae</taxon>
        <taxon>Lentzea</taxon>
    </lineage>
</organism>
<evidence type="ECO:0000259" key="1">
    <source>
        <dbReference type="Pfam" id="PF09509"/>
    </source>
</evidence>
<keyword evidence="3" id="KW-1185">Reference proteome</keyword>
<dbReference type="Proteomes" id="UP000649573">
    <property type="component" value="Unassembled WGS sequence"/>
</dbReference>
<reference evidence="3" key="1">
    <citation type="journal article" date="2019" name="Int. J. Syst. Evol. Microbiol.">
        <title>The Global Catalogue of Microorganisms (GCM) 10K type strain sequencing project: providing services to taxonomists for standard genome sequencing and annotation.</title>
        <authorList>
            <consortium name="The Broad Institute Genomics Platform"/>
            <consortium name="The Broad Institute Genome Sequencing Center for Infectious Disease"/>
            <person name="Wu L."/>
            <person name="Ma J."/>
        </authorList>
    </citation>
    <scope>NUCLEOTIDE SEQUENCE [LARGE SCALE GENOMIC DNA]</scope>
    <source>
        <strain evidence="3">JCM 3296</strain>
    </source>
</reference>
<proteinExistence type="predicted"/>
<feature type="domain" description="Conserved hypothetical protein CHP02391" evidence="1">
    <location>
        <begin position="113"/>
        <end position="231"/>
    </location>
</feature>
<name>A0ABQ2V7J4_9PSEU</name>
<evidence type="ECO:0000313" key="2">
    <source>
        <dbReference type="EMBL" id="GGU71761.1"/>
    </source>
</evidence>
<accession>A0ABQ2V7J4</accession>
<sequence>MPSVQTRAALENLRSLKEEAEQQKIQLKPPTKFASWQGRVQTVLTRALGADHHATKAFMDVKYRAMVISGAAQSYYDNAFLGGLAKAVGVIEAAIFELELAGTSDDAVDETAFDPDLWAHVQSHVQNEEWQKVASQTAIFVEDRVRQWCGNPTAPTGEALIGKRLFSTIFADSGQYRLGKQPGEWEGWRALGIGFAQALSNVDRHNIQKRTDAKRYAFGVLGLGSLVLTQLRHQHSDDLVMGGE</sequence>
<dbReference type="InterPro" id="IPR012654">
    <property type="entry name" value="CHP02391"/>
</dbReference>
<comment type="caution">
    <text evidence="2">The sequence shown here is derived from an EMBL/GenBank/DDBJ whole genome shotgun (WGS) entry which is preliminary data.</text>
</comment>
<protein>
    <recommendedName>
        <fullName evidence="1">Conserved hypothetical protein CHP02391 domain-containing protein</fullName>
    </recommendedName>
</protein>
<dbReference type="Pfam" id="PF09509">
    <property type="entry name" value="Hypoth_Ymh"/>
    <property type="match status" value="1"/>
</dbReference>